<dbReference type="PANTHER" id="PTHR42999:SF1">
    <property type="entry name" value="PENTAPEPTIDE REPEAT-CONTAINING PROTEIN"/>
    <property type="match status" value="1"/>
</dbReference>
<dbReference type="SUPFAM" id="SSF141571">
    <property type="entry name" value="Pentapeptide repeat-like"/>
    <property type="match status" value="1"/>
</dbReference>
<comment type="caution">
    <text evidence="1">The sequence shown here is derived from an EMBL/GenBank/DDBJ whole genome shotgun (WGS) entry which is preliminary data.</text>
</comment>
<dbReference type="InterPro" id="IPR052949">
    <property type="entry name" value="PA_immunity-related"/>
</dbReference>
<dbReference type="PANTHER" id="PTHR42999">
    <property type="entry name" value="ANTIBIOTIC RESISTANCE PROTEIN MCBG"/>
    <property type="match status" value="1"/>
</dbReference>
<reference evidence="1 2" key="1">
    <citation type="submission" date="2021-03" db="EMBL/GenBank/DDBJ databases">
        <title>Enterococcal diversity collection.</title>
        <authorList>
            <person name="Gilmore M.S."/>
            <person name="Schwartzman J."/>
            <person name="Van Tyne D."/>
            <person name="Martin M."/>
            <person name="Earl A.M."/>
            <person name="Manson A.L."/>
            <person name="Straub T."/>
            <person name="Salamzade R."/>
            <person name="Saavedra J."/>
            <person name="Lebreton F."/>
            <person name="Prichula J."/>
            <person name="Schaufler K."/>
            <person name="Gaca A."/>
            <person name="Sgardioli B."/>
            <person name="Wagenaar J."/>
            <person name="Strong T."/>
        </authorList>
    </citation>
    <scope>NUCLEOTIDE SEQUENCE [LARGE SCALE GENOMIC DNA]</scope>
    <source>
        <strain evidence="1 2">DIV0080</strain>
    </source>
</reference>
<dbReference type="RefSeq" id="WP_206968214.1">
    <property type="nucleotide sequence ID" value="NZ_JAFLVX010000037.1"/>
</dbReference>
<dbReference type="Pfam" id="PF13599">
    <property type="entry name" value="Pentapeptide_4"/>
    <property type="match status" value="1"/>
</dbReference>
<dbReference type="Gene3D" id="2.160.20.80">
    <property type="entry name" value="E3 ubiquitin-protein ligase SopA"/>
    <property type="match status" value="1"/>
</dbReference>
<evidence type="ECO:0000313" key="2">
    <source>
        <dbReference type="Proteomes" id="UP000664857"/>
    </source>
</evidence>
<protein>
    <submittedName>
        <fullName evidence="1">Pentapeptide repeat-containing protein</fullName>
    </submittedName>
</protein>
<dbReference type="Proteomes" id="UP000664857">
    <property type="component" value="Unassembled WGS sequence"/>
</dbReference>
<gene>
    <name evidence="1" type="ORF">DOK76_12350</name>
</gene>
<name>A0ABS3HVT5_9ENTE</name>
<organism evidence="1 2">
    <name type="scientific">Candidatus Vagococcus giribetii</name>
    <dbReference type="NCBI Taxonomy" id="2230876"/>
    <lineage>
        <taxon>Bacteria</taxon>
        <taxon>Bacillati</taxon>
        <taxon>Bacillota</taxon>
        <taxon>Bacilli</taxon>
        <taxon>Lactobacillales</taxon>
        <taxon>Enterococcaceae</taxon>
        <taxon>Vagococcus</taxon>
    </lineage>
</organism>
<accession>A0ABS3HVT5</accession>
<dbReference type="InterPro" id="IPR001646">
    <property type="entry name" value="5peptide_repeat"/>
</dbReference>
<evidence type="ECO:0000313" key="1">
    <source>
        <dbReference type="EMBL" id="MBO0477864.1"/>
    </source>
</evidence>
<sequence length="214" mass="24762">MPNFKIELPIISQQLEEILPDYLEDELVIKHNLVQDITYPSDSYQSIVFEKSHFKKVSVSGHTFNRFECVDCLFESCDFSNVEWIGGAFHRTIFKNCKLTGANFAEALLQNCQFVDCTINYASFNFSQLKRVVFNDCQLNESEFSEIKWTHLELYQCELNKTNWIGTKLNKLNLSSCQFEQLSLSPDLIRGFIVNYEQAIIVGMTLGLVLDEPR</sequence>
<proteinExistence type="predicted"/>
<keyword evidence="2" id="KW-1185">Reference proteome</keyword>
<dbReference type="EMBL" id="JAFLVX010000037">
    <property type="protein sequence ID" value="MBO0477864.1"/>
    <property type="molecule type" value="Genomic_DNA"/>
</dbReference>